<keyword evidence="5 11" id="KW-0560">Oxidoreductase</keyword>
<dbReference type="FunCoup" id="A0A1Q6DXC8">
    <property type="interactions" value="75"/>
</dbReference>
<dbReference type="SUPFAM" id="SSF51735">
    <property type="entry name" value="NAD(P)-binding Rossmann-fold domains"/>
    <property type="match status" value="1"/>
</dbReference>
<dbReference type="InterPro" id="IPR001557">
    <property type="entry name" value="L-lactate/malate_DH"/>
</dbReference>
<dbReference type="PANTHER" id="PTHR43128">
    <property type="entry name" value="L-2-HYDROXYCARBOXYLATE DEHYDROGENASE (NAD(P)(+))"/>
    <property type="match status" value="1"/>
</dbReference>
<gene>
    <name evidence="15" type="ORF">BTN85_1516</name>
</gene>
<evidence type="ECO:0000256" key="8">
    <source>
        <dbReference type="PIRSR" id="PIRSR000102-1"/>
    </source>
</evidence>
<feature type="binding site" evidence="9">
    <location>
        <position position="119"/>
    </location>
    <ligand>
        <name>substrate</name>
    </ligand>
</feature>
<feature type="active site" description="Proton acceptor" evidence="8">
    <location>
        <position position="174"/>
    </location>
</feature>
<evidence type="ECO:0000256" key="1">
    <source>
        <dbReference type="ARBA" id="ARBA00008104"/>
    </source>
</evidence>
<feature type="binding site" evidence="9">
    <location>
        <position position="81"/>
    </location>
    <ligand>
        <name>substrate</name>
    </ligand>
</feature>
<comment type="similarity">
    <text evidence="1 11">Belongs to the LDH/MDH superfamily.</text>
</comment>
<feature type="binding site" evidence="10">
    <location>
        <begin position="7"/>
        <end position="12"/>
    </location>
    <ligand>
        <name>NAD(+)</name>
        <dbReference type="ChEBI" id="CHEBI:57540"/>
    </ligand>
</feature>
<dbReference type="PIRSF" id="PIRSF000102">
    <property type="entry name" value="Lac_mal_DH"/>
    <property type="match status" value="1"/>
</dbReference>
<dbReference type="InterPro" id="IPR036291">
    <property type="entry name" value="NAD(P)-bd_dom_sf"/>
</dbReference>
<dbReference type="InterPro" id="IPR022383">
    <property type="entry name" value="Lactate/malate_DH_C"/>
</dbReference>
<feature type="coiled-coil region" evidence="12">
    <location>
        <begin position="281"/>
        <end position="308"/>
    </location>
</feature>
<feature type="binding site" evidence="9">
    <location>
        <position position="150"/>
    </location>
    <ligand>
        <name>substrate</name>
    </ligand>
</feature>
<evidence type="ECO:0000256" key="2">
    <source>
        <dbReference type="ARBA" id="ARBA00012995"/>
    </source>
</evidence>
<dbReference type="Pfam" id="PF02866">
    <property type="entry name" value="Ldh_1_C"/>
    <property type="match status" value="1"/>
</dbReference>
<evidence type="ECO:0000256" key="10">
    <source>
        <dbReference type="PIRSR" id="PIRSR000102-3"/>
    </source>
</evidence>
<name>A0A1Q6DXC8_METT1</name>
<dbReference type="InParanoid" id="A0A1Q6DXC8"/>
<dbReference type="EMBL" id="MSDW01000001">
    <property type="protein sequence ID" value="OKY79010.1"/>
    <property type="molecule type" value="Genomic_DNA"/>
</dbReference>
<dbReference type="Gene3D" id="3.90.110.10">
    <property type="entry name" value="Lactate dehydrogenase/glycoside hydrolase, family 4, C-terminal"/>
    <property type="match status" value="1"/>
</dbReference>
<sequence>MKLSVIGTGSVGSSLAQRVIDGNLVDELVLVDKIKGLAKGYSLDLEHSTPLCESNIDVRGSKSYEDISNSDLIVITAGAGRKEGMDRSDLLKQNGKIIKSISSKINEFSPNSIVVVVTNPLDLMVYKTYKTMDVKRNKVMGMAGSLDSARFKYLLAKETGFSPKDIQTLVIGPHSNKMIPLKKRTYIRGIPIQEFLSKGRINELVNATKKAGERVVNYLGDGSAKYAPSSALLEIIKSIKFNENRLIPVSFYLNGEYDIKDVCLGVPAIIGSNGVKEVIELDLADEEMEQMKEAEKEVKDQIENLKDI</sequence>
<reference evidence="15" key="1">
    <citation type="submission" date="2016-12" db="EMBL/GenBank/DDBJ databases">
        <title>Discovery of methanogenic haloarchaea.</title>
        <authorList>
            <person name="Sorokin D.Y."/>
            <person name="Makarova K.S."/>
            <person name="Abbas B."/>
            <person name="Ferrer M."/>
            <person name="Golyshin P.N."/>
        </authorList>
    </citation>
    <scope>NUCLEOTIDE SEQUENCE [LARGE SCALE GENOMIC DNA]</scope>
    <source>
        <strain evidence="15">HMET1</strain>
    </source>
</reference>
<evidence type="ECO:0000256" key="4">
    <source>
        <dbReference type="ARBA" id="ARBA00022532"/>
    </source>
</evidence>
<feature type="binding site" evidence="10">
    <location>
        <begin position="117"/>
        <end position="119"/>
    </location>
    <ligand>
        <name>NAD(+)</name>
        <dbReference type="ChEBI" id="CHEBI:57540"/>
    </ligand>
</feature>
<evidence type="ECO:0000313" key="15">
    <source>
        <dbReference type="EMBL" id="OKY79010.1"/>
    </source>
</evidence>
<dbReference type="Pfam" id="PF00056">
    <property type="entry name" value="Ldh_1_N"/>
    <property type="match status" value="1"/>
</dbReference>
<protein>
    <recommendedName>
        <fullName evidence="3">Malate dehydrogenase</fullName>
        <ecNumber evidence="2">1.1.1.37</ecNumber>
    </recommendedName>
</protein>
<dbReference type="GO" id="GO:0006099">
    <property type="term" value="P:tricarboxylic acid cycle"/>
    <property type="evidence" value="ECO:0007669"/>
    <property type="project" value="UniProtKB-KW"/>
</dbReference>
<keyword evidence="12" id="KW-0175">Coiled coil</keyword>
<keyword evidence="16" id="KW-1185">Reference proteome</keyword>
<evidence type="ECO:0000256" key="9">
    <source>
        <dbReference type="PIRSR" id="PIRSR000102-2"/>
    </source>
</evidence>
<evidence type="ECO:0000256" key="6">
    <source>
        <dbReference type="ARBA" id="ARBA00023027"/>
    </source>
</evidence>
<dbReference type="Proteomes" id="UP000185744">
    <property type="component" value="Unassembled WGS sequence"/>
</dbReference>
<evidence type="ECO:0000259" key="14">
    <source>
        <dbReference type="Pfam" id="PF02866"/>
    </source>
</evidence>
<dbReference type="InterPro" id="IPR011275">
    <property type="entry name" value="Malate_DH_type3"/>
</dbReference>
<feature type="domain" description="Lactate/malate dehydrogenase N-terminal" evidence="13">
    <location>
        <begin position="1"/>
        <end position="141"/>
    </location>
</feature>
<dbReference type="Gene3D" id="3.40.50.720">
    <property type="entry name" value="NAD(P)-binding Rossmann-like Domain"/>
    <property type="match status" value="1"/>
</dbReference>
<dbReference type="GO" id="GO:0004459">
    <property type="term" value="F:L-lactate dehydrogenase (NAD+) activity"/>
    <property type="evidence" value="ECO:0007669"/>
    <property type="project" value="TreeGrafter"/>
</dbReference>
<keyword evidence="4" id="KW-0816">Tricarboxylic acid cycle</keyword>
<comment type="caution">
    <text evidence="15">The sequence shown here is derived from an EMBL/GenBank/DDBJ whole genome shotgun (WGS) entry which is preliminary data.</text>
</comment>
<organism evidence="15 16">
    <name type="scientific">Methanohalarchaeum thermophilum</name>
    <dbReference type="NCBI Taxonomy" id="1903181"/>
    <lineage>
        <taxon>Archaea</taxon>
        <taxon>Methanobacteriati</taxon>
        <taxon>Methanobacteriota</taxon>
        <taxon>Methanonatronarchaeia</taxon>
        <taxon>Methanonatronarchaeales</taxon>
        <taxon>Methanonatronarchaeaceae</taxon>
        <taxon>Candidatus Methanohalarchaeum</taxon>
    </lineage>
</organism>
<feature type="binding site" evidence="10">
    <location>
        <position position="94"/>
    </location>
    <ligand>
        <name>NAD(+)</name>
        <dbReference type="ChEBI" id="CHEBI:57540"/>
    </ligand>
</feature>
<feature type="binding site" evidence="10">
    <location>
        <position position="32"/>
    </location>
    <ligand>
        <name>NAD(+)</name>
        <dbReference type="ChEBI" id="CHEBI:57540"/>
    </ligand>
</feature>
<proteinExistence type="inferred from homology"/>
<dbReference type="AlphaFoldDB" id="A0A1Q6DXC8"/>
<keyword evidence="6 10" id="KW-0520">NAD</keyword>
<evidence type="ECO:0000256" key="3">
    <source>
        <dbReference type="ARBA" id="ARBA00020382"/>
    </source>
</evidence>
<dbReference type="PRINTS" id="PR00086">
    <property type="entry name" value="LLDHDRGNASE"/>
</dbReference>
<dbReference type="InterPro" id="IPR015955">
    <property type="entry name" value="Lactate_DH/Glyco_Ohase_4_C"/>
</dbReference>
<dbReference type="SUPFAM" id="SSF56327">
    <property type="entry name" value="LDH C-terminal domain-like"/>
    <property type="match status" value="1"/>
</dbReference>
<comment type="catalytic activity">
    <reaction evidence="7">
        <text>(S)-malate + NAD(+) = oxaloacetate + NADH + H(+)</text>
        <dbReference type="Rhea" id="RHEA:21432"/>
        <dbReference type="ChEBI" id="CHEBI:15378"/>
        <dbReference type="ChEBI" id="CHEBI:15589"/>
        <dbReference type="ChEBI" id="CHEBI:16452"/>
        <dbReference type="ChEBI" id="CHEBI:57540"/>
        <dbReference type="ChEBI" id="CHEBI:57945"/>
        <dbReference type="EC" id="1.1.1.37"/>
    </reaction>
</comment>
<dbReference type="STRING" id="1903181.BTN85_1516"/>
<feature type="binding site" evidence="9">
    <location>
        <position position="87"/>
    </location>
    <ligand>
        <name>substrate</name>
    </ligand>
</feature>
<evidence type="ECO:0000256" key="5">
    <source>
        <dbReference type="ARBA" id="ARBA00023002"/>
    </source>
</evidence>
<evidence type="ECO:0000256" key="7">
    <source>
        <dbReference type="ARBA" id="ARBA00048313"/>
    </source>
</evidence>
<evidence type="ECO:0000256" key="11">
    <source>
        <dbReference type="RuleBase" id="RU003369"/>
    </source>
</evidence>
<dbReference type="NCBIfam" id="NF004863">
    <property type="entry name" value="PRK06223.1"/>
    <property type="match status" value="1"/>
</dbReference>
<dbReference type="GO" id="GO:0030060">
    <property type="term" value="F:L-malate dehydrogenase (NAD+) activity"/>
    <property type="evidence" value="ECO:0007669"/>
    <property type="project" value="UniProtKB-EC"/>
</dbReference>
<accession>A0A1Q6DXC8</accession>
<feature type="domain" description="Lactate/malate dehydrogenase C-terminal" evidence="14">
    <location>
        <begin position="145"/>
        <end position="306"/>
    </location>
</feature>
<dbReference type="CDD" id="cd01339">
    <property type="entry name" value="LDH-like_MDH"/>
    <property type="match status" value="1"/>
</dbReference>
<dbReference type="EC" id="1.1.1.37" evidence="2"/>
<dbReference type="FunFam" id="3.40.50.720:FF:000018">
    <property type="entry name" value="Malate dehydrogenase"/>
    <property type="match status" value="1"/>
</dbReference>
<evidence type="ECO:0000256" key="12">
    <source>
        <dbReference type="SAM" id="Coils"/>
    </source>
</evidence>
<evidence type="ECO:0000259" key="13">
    <source>
        <dbReference type="Pfam" id="PF00056"/>
    </source>
</evidence>
<dbReference type="GO" id="GO:0006089">
    <property type="term" value="P:lactate metabolic process"/>
    <property type="evidence" value="ECO:0007669"/>
    <property type="project" value="TreeGrafter"/>
</dbReference>
<dbReference type="PANTHER" id="PTHR43128:SF16">
    <property type="entry name" value="L-LACTATE DEHYDROGENASE"/>
    <property type="match status" value="1"/>
</dbReference>
<evidence type="ECO:0000313" key="16">
    <source>
        <dbReference type="Proteomes" id="UP000185744"/>
    </source>
</evidence>
<dbReference type="InterPro" id="IPR001236">
    <property type="entry name" value="Lactate/malate_DH_N"/>
</dbReference>